<protein>
    <submittedName>
        <fullName evidence="1">Polyphosphate glucokinase</fullName>
        <ecNumber evidence="1">2.7.1.63</ecNumber>
    </submittedName>
</protein>
<name>A0A0S2HW46_9BACT</name>
<sequence length="246" mass="26567">MEVLGIDIGGSGIKGTIVDTKTGEFLKERHRIPTPQPATIDDIAETVKAIVDHFKFEGPVGCGFPSVIQNGVVKTASNIHKSWINVNVDEVFGHITGLPVHVFNDADAAGAAELQFGCVKGYKGLAIFLTIGTGIGSAIINHGQLIPNSELGHVYLDNGMKVEHFASDAVRKKEDLNRKEWGERFNIVLKYFDKLFYPDLFVLGGGSSKKFHKYAETITVKTPVKPAELLNQAGIIGAALLASRAL</sequence>
<dbReference type="AlphaFoldDB" id="A0A0S2HW46"/>
<evidence type="ECO:0000313" key="2">
    <source>
        <dbReference type="Proteomes" id="UP000064893"/>
    </source>
</evidence>
<accession>A0A0S2HW46</accession>
<dbReference type="SUPFAM" id="SSF53067">
    <property type="entry name" value="Actin-like ATPase domain"/>
    <property type="match status" value="1"/>
</dbReference>
<gene>
    <name evidence="1" type="primary">ppgK</name>
    <name evidence="1" type="ORF">L21SP5_00580</name>
</gene>
<evidence type="ECO:0000313" key="1">
    <source>
        <dbReference type="EMBL" id="ALO14256.1"/>
    </source>
</evidence>
<keyword evidence="1" id="KW-0808">Transferase</keyword>
<dbReference type="NCBIfam" id="NF045942">
    <property type="entry name" value="PolPhglucPhase"/>
    <property type="match status" value="1"/>
</dbReference>
<dbReference type="PATRIC" id="fig|1307839.3.peg.624"/>
<keyword evidence="1" id="KW-0418">Kinase</keyword>
<keyword evidence="2" id="KW-1185">Reference proteome</keyword>
<dbReference type="STRING" id="1307839.L21SP5_00580"/>
<dbReference type="EC" id="2.7.1.63" evidence="1"/>
<dbReference type="GO" id="GO:0047330">
    <property type="term" value="F:polyphosphate-glucose phosphotransferase activity"/>
    <property type="evidence" value="ECO:0007669"/>
    <property type="project" value="UniProtKB-EC"/>
</dbReference>
<dbReference type="PANTHER" id="PTHR18964:SF146">
    <property type="entry name" value="POLYPHOSPHATE GLUCOKINASE"/>
    <property type="match status" value="1"/>
</dbReference>
<dbReference type="CDD" id="cd24058">
    <property type="entry name" value="ASKHA_NBD_ROK_PPGK"/>
    <property type="match status" value="1"/>
</dbReference>
<dbReference type="RefSeq" id="WP_057951821.1">
    <property type="nucleotide sequence ID" value="NZ_CP013118.1"/>
</dbReference>
<dbReference type="InterPro" id="IPR043129">
    <property type="entry name" value="ATPase_NBD"/>
</dbReference>
<organism evidence="1 2">
    <name type="scientific">Salinivirga cyanobacteriivorans</name>
    <dbReference type="NCBI Taxonomy" id="1307839"/>
    <lineage>
        <taxon>Bacteria</taxon>
        <taxon>Pseudomonadati</taxon>
        <taxon>Bacteroidota</taxon>
        <taxon>Bacteroidia</taxon>
        <taxon>Bacteroidales</taxon>
        <taxon>Salinivirgaceae</taxon>
        <taxon>Salinivirga</taxon>
    </lineage>
</organism>
<dbReference type="OrthoDB" id="9810372at2"/>
<dbReference type="Proteomes" id="UP000064893">
    <property type="component" value="Chromosome"/>
</dbReference>
<dbReference type="InterPro" id="IPR000600">
    <property type="entry name" value="ROK"/>
</dbReference>
<dbReference type="PANTHER" id="PTHR18964">
    <property type="entry name" value="ROK (REPRESSOR, ORF, KINASE) FAMILY"/>
    <property type="match status" value="1"/>
</dbReference>
<reference evidence="1 2" key="1">
    <citation type="submission" date="2015-11" db="EMBL/GenBank/DDBJ databases">
        <title>Description and complete genome sequence of a novel strain predominating in hypersaline microbial mats and representing a new family of the Bacteriodetes phylum.</title>
        <authorList>
            <person name="Spring S."/>
            <person name="Bunk B."/>
            <person name="Sproer C."/>
            <person name="Klenk H.-P."/>
        </authorList>
    </citation>
    <scope>NUCLEOTIDE SEQUENCE [LARGE SCALE GENOMIC DNA]</scope>
    <source>
        <strain evidence="1 2">L21-Spi-D4</strain>
    </source>
</reference>
<dbReference type="KEGG" id="blq:L21SP5_00580"/>
<dbReference type="EMBL" id="CP013118">
    <property type="protein sequence ID" value="ALO14256.1"/>
    <property type="molecule type" value="Genomic_DNA"/>
</dbReference>
<dbReference type="Pfam" id="PF00480">
    <property type="entry name" value="ROK"/>
    <property type="match status" value="1"/>
</dbReference>
<dbReference type="Gene3D" id="3.30.420.40">
    <property type="match status" value="2"/>
</dbReference>
<proteinExistence type="predicted"/>